<evidence type="ECO:0000313" key="10">
    <source>
        <dbReference type="EMBL" id="SDD63116.1"/>
    </source>
</evidence>
<dbReference type="EMBL" id="FNAG01000004">
    <property type="protein sequence ID" value="SDD63116.1"/>
    <property type="molecule type" value="Genomic_DNA"/>
</dbReference>
<reference evidence="10 11" key="1">
    <citation type="submission" date="2016-10" db="EMBL/GenBank/DDBJ databases">
        <authorList>
            <person name="de Groot N.N."/>
        </authorList>
    </citation>
    <scope>NUCLEOTIDE SEQUENCE [LARGE SCALE GENOMIC DNA]</scope>
    <source>
        <strain evidence="10 11">DSM 16957</strain>
    </source>
</reference>
<dbReference type="GO" id="GO:0005886">
    <property type="term" value="C:plasma membrane"/>
    <property type="evidence" value="ECO:0007669"/>
    <property type="project" value="UniProtKB-SubCell"/>
</dbReference>
<evidence type="ECO:0000256" key="2">
    <source>
        <dbReference type="ARBA" id="ARBA00022475"/>
    </source>
</evidence>
<organism evidence="10 11">
    <name type="scientific">Aquimonas voraii</name>
    <dbReference type="NCBI Taxonomy" id="265719"/>
    <lineage>
        <taxon>Bacteria</taxon>
        <taxon>Pseudomonadati</taxon>
        <taxon>Pseudomonadota</taxon>
        <taxon>Gammaproteobacteria</taxon>
        <taxon>Lysobacterales</taxon>
        <taxon>Lysobacteraceae</taxon>
        <taxon>Aquimonas</taxon>
    </lineage>
</organism>
<dbReference type="RefSeq" id="WP_091242031.1">
    <property type="nucleotide sequence ID" value="NZ_FNAG01000004.1"/>
</dbReference>
<keyword evidence="11" id="KW-1185">Reference proteome</keyword>
<feature type="domain" description="MacB-like periplasmic core" evidence="9">
    <location>
        <begin position="17"/>
        <end position="230"/>
    </location>
</feature>
<dbReference type="Pfam" id="PF12704">
    <property type="entry name" value="MacB_PCD"/>
    <property type="match status" value="2"/>
</dbReference>
<feature type="transmembrane region" description="Helical" evidence="7">
    <location>
        <begin position="778"/>
        <end position="797"/>
    </location>
</feature>
<feature type="transmembrane region" description="Helical" evidence="7">
    <location>
        <begin position="333"/>
        <end position="355"/>
    </location>
</feature>
<feature type="domain" description="ABC3 transporter permease C-terminal" evidence="8">
    <location>
        <begin position="693"/>
        <end position="805"/>
    </location>
</feature>
<dbReference type="PANTHER" id="PTHR30572">
    <property type="entry name" value="MEMBRANE COMPONENT OF TRANSPORTER-RELATED"/>
    <property type="match status" value="1"/>
</dbReference>
<dbReference type="AlphaFoldDB" id="A0A1G6WDG8"/>
<dbReference type="PANTHER" id="PTHR30572:SF4">
    <property type="entry name" value="ABC TRANSPORTER PERMEASE YTRF"/>
    <property type="match status" value="1"/>
</dbReference>
<dbReference type="GO" id="GO:0022857">
    <property type="term" value="F:transmembrane transporter activity"/>
    <property type="evidence" value="ECO:0007669"/>
    <property type="project" value="TreeGrafter"/>
</dbReference>
<keyword evidence="4 7" id="KW-1133">Transmembrane helix</keyword>
<evidence type="ECO:0000313" key="11">
    <source>
        <dbReference type="Proteomes" id="UP000199603"/>
    </source>
</evidence>
<feature type="domain" description="MacB-like periplasmic core" evidence="9">
    <location>
        <begin position="427"/>
        <end position="655"/>
    </location>
</feature>
<feature type="transmembrane region" description="Helical" evidence="7">
    <location>
        <begin position="278"/>
        <end position="301"/>
    </location>
</feature>
<comment type="subcellular location">
    <subcellularLocation>
        <location evidence="1">Cell membrane</location>
        <topology evidence="1">Multi-pass membrane protein</topology>
    </subcellularLocation>
</comment>
<dbReference type="OrthoDB" id="5932075at2"/>
<evidence type="ECO:0000256" key="4">
    <source>
        <dbReference type="ARBA" id="ARBA00022989"/>
    </source>
</evidence>
<dbReference type="Pfam" id="PF02687">
    <property type="entry name" value="FtsX"/>
    <property type="match status" value="1"/>
</dbReference>
<accession>A0A1G6WDG8</accession>
<evidence type="ECO:0000256" key="6">
    <source>
        <dbReference type="ARBA" id="ARBA00038076"/>
    </source>
</evidence>
<feature type="transmembrane region" description="Helical" evidence="7">
    <location>
        <begin position="375"/>
        <end position="397"/>
    </location>
</feature>
<protein>
    <submittedName>
        <fullName evidence="10">Duplicated orphan permease</fullName>
    </submittedName>
</protein>
<feature type="transmembrane region" description="Helical" evidence="7">
    <location>
        <begin position="736"/>
        <end position="758"/>
    </location>
</feature>
<proteinExistence type="inferred from homology"/>
<dbReference type="InterPro" id="IPR003838">
    <property type="entry name" value="ABC3_permease_C"/>
</dbReference>
<feature type="transmembrane region" description="Helical" evidence="7">
    <location>
        <begin position="418"/>
        <end position="441"/>
    </location>
</feature>
<dbReference type="InterPro" id="IPR050250">
    <property type="entry name" value="Macrolide_Exporter_MacB"/>
</dbReference>
<evidence type="ECO:0000256" key="3">
    <source>
        <dbReference type="ARBA" id="ARBA00022692"/>
    </source>
</evidence>
<dbReference type="InterPro" id="IPR025857">
    <property type="entry name" value="MacB_PCD"/>
</dbReference>
<dbReference type="STRING" id="265719.SAMN04488509_104225"/>
<evidence type="ECO:0000256" key="5">
    <source>
        <dbReference type="ARBA" id="ARBA00023136"/>
    </source>
</evidence>
<feature type="transmembrane region" description="Helical" evidence="7">
    <location>
        <begin position="689"/>
        <end position="715"/>
    </location>
</feature>
<keyword evidence="2" id="KW-1003">Cell membrane</keyword>
<evidence type="ECO:0000259" key="9">
    <source>
        <dbReference type="Pfam" id="PF12704"/>
    </source>
</evidence>
<comment type="similarity">
    <text evidence="6">Belongs to the ABC-4 integral membrane protein family.</text>
</comment>
<evidence type="ECO:0000256" key="7">
    <source>
        <dbReference type="SAM" id="Phobius"/>
    </source>
</evidence>
<evidence type="ECO:0000256" key="1">
    <source>
        <dbReference type="ARBA" id="ARBA00004651"/>
    </source>
</evidence>
<feature type="transmembrane region" description="Helical" evidence="7">
    <location>
        <begin position="20"/>
        <end position="42"/>
    </location>
</feature>
<keyword evidence="5 7" id="KW-0472">Membrane</keyword>
<evidence type="ECO:0000259" key="8">
    <source>
        <dbReference type="Pfam" id="PF02687"/>
    </source>
</evidence>
<dbReference type="Proteomes" id="UP000199603">
    <property type="component" value="Unassembled WGS sequence"/>
</dbReference>
<sequence length="811" mass="84620">MNLHHALRGLLRTPVFSITVVLTLAVGMAAATAMFAIVYGILLAPLPFREPERLVSIGWESARQPALAQPLVLQSIYRSASQIEAVGFYRGGQGESNLRDESSDAPAQRIRATWVGPGTLDLLGVAPLLGRFFTDDEHRMDGGGAVILSEAEWRARYGADPTVLGRTLLINEVRREIVGVMPARFAFPSAETRLWLPGRLSADAALGDFSYAGVARLKPGASPQQLQQELGVLLPGLATAYPRLQAGGRTQDWLDTLQPQPRVALLHDSLTRGAEQTLGLLAAAGGLLLLVSWANVMNLMLIRANSRRAEQAIRQALGAHGLRGQGQQFAEPLLLAMAAAALVPPLAAMAVHVFAAFAPPDLPRLSGLGLNLPSLGVGAALALVSALLCAASARLPLRAASLSQQASSASGRARTARVQGVVVAAQFAVALAVTAGAVLLLRSAQALQQIDPGFSTAGVTTLWTQLPFARYDEACGVAFYSALSARARELPGVEAAGLAQRLPLAGGEPLQQTLRAVGGDRLLSLPINAVDDHYFAALQIPVLAGRGFARSEHEQVSNVVLNRSAASALFGDADSAAAVGRQLALDPDGPTYTVVGVVADVRDRSLTAPPQPTLYRPPLPALDPQREPAAPRSLALLLRSQDAAATEALVESIRAIVRELDPGVPVSTAESLQTISDASTAALSLGLRLLSAAAALALLLGSLGLYGAMAYTVALRRREFGVRAALGAAPLRIARLVMLQAISLAVIGIGAGLGLYALLVPSLRSLLYGVGSLDMASLAAAVLILLVTAVLAGALPARQAARIAPMEALRQ</sequence>
<name>A0A1G6WDG8_9GAMM</name>
<keyword evidence="3 7" id="KW-0812">Transmembrane</keyword>
<gene>
    <name evidence="10" type="ORF">SAMN04488509_104225</name>
</gene>